<accession>C2MBS7</accession>
<keyword evidence="1" id="KW-0732">Signal</keyword>
<dbReference type="Pfam" id="PF21786">
    <property type="entry name" value="Bflower_3"/>
    <property type="match status" value="1"/>
</dbReference>
<protein>
    <recommendedName>
        <fullName evidence="4">Cell wall-binding repeat protein</fullName>
    </recommendedName>
</protein>
<comment type="caution">
    <text evidence="2">The sequence shown here is derived from an EMBL/GenBank/DDBJ whole genome shotgun (WGS) entry which is preliminary data.</text>
</comment>
<organism evidence="2 3">
    <name type="scientific">Porphyromonas uenonis 60-3</name>
    <dbReference type="NCBI Taxonomy" id="596327"/>
    <lineage>
        <taxon>Bacteria</taxon>
        <taxon>Pseudomonadati</taxon>
        <taxon>Bacteroidota</taxon>
        <taxon>Bacteroidia</taxon>
        <taxon>Bacteroidales</taxon>
        <taxon>Porphyromonadaceae</taxon>
        <taxon>Porphyromonas</taxon>
    </lineage>
</organism>
<feature type="non-terminal residue" evidence="2">
    <location>
        <position position="81"/>
    </location>
</feature>
<dbReference type="EMBL" id="ACLR01000125">
    <property type="protein sequence ID" value="EEK16817.1"/>
    <property type="molecule type" value="Genomic_DNA"/>
</dbReference>
<feature type="signal peptide" evidence="1">
    <location>
        <begin position="1"/>
        <end position="22"/>
    </location>
</feature>
<dbReference type="Proteomes" id="UP000003303">
    <property type="component" value="Unassembled WGS sequence"/>
</dbReference>
<evidence type="ECO:0000256" key="1">
    <source>
        <dbReference type="SAM" id="SignalP"/>
    </source>
</evidence>
<reference evidence="2 3" key="1">
    <citation type="submission" date="2009-04" db="EMBL/GenBank/DDBJ databases">
        <authorList>
            <person name="Sebastian Y."/>
            <person name="Madupu R."/>
            <person name="Durkin A.S."/>
            <person name="Torralba M."/>
            <person name="Methe B."/>
            <person name="Sutton G.G."/>
            <person name="Strausberg R.L."/>
            <person name="Nelson K.E."/>
        </authorList>
    </citation>
    <scope>NUCLEOTIDE SEQUENCE [LARGE SCALE GENOMIC DNA]</scope>
    <source>
        <strain evidence="2 3">60-3</strain>
    </source>
</reference>
<sequence>MKRIFLLLTLLLNSLLTLSAQTYIYSGDKRYDYDSRVIATWDGSRLYSGDKRYDYDSRVLATWDGTRLYSGDKRYDYDSRV</sequence>
<dbReference type="AlphaFoldDB" id="C2MBS7"/>
<evidence type="ECO:0000313" key="2">
    <source>
        <dbReference type="EMBL" id="EEK16817.1"/>
    </source>
</evidence>
<dbReference type="InterPro" id="IPR048909">
    <property type="entry name" value="Bflower_3"/>
</dbReference>
<proteinExistence type="predicted"/>
<feature type="chain" id="PRO_5002916511" description="Cell wall-binding repeat protein" evidence="1">
    <location>
        <begin position="23"/>
        <end position="81"/>
    </location>
</feature>
<gene>
    <name evidence="2" type="ORF">PORUE0001_1663</name>
</gene>
<evidence type="ECO:0008006" key="4">
    <source>
        <dbReference type="Google" id="ProtNLM"/>
    </source>
</evidence>
<evidence type="ECO:0000313" key="3">
    <source>
        <dbReference type="Proteomes" id="UP000003303"/>
    </source>
</evidence>
<keyword evidence="3" id="KW-1185">Reference proteome</keyword>
<name>C2MBS7_9PORP</name>